<organism evidence="2 3">
    <name type="scientific">Parapusillimonas granuli</name>
    <dbReference type="NCBI Taxonomy" id="380911"/>
    <lineage>
        <taxon>Bacteria</taxon>
        <taxon>Pseudomonadati</taxon>
        <taxon>Pseudomonadota</taxon>
        <taxon>Betaproteobacteria</taxon>
        <taxon>Burkholderiales</taxon>
        <taxon>Alcaligenaceae</taxon>
        <taxon>Parapusillimonas</taxon>
    </lineage>
</organism>
<accession>A0A853FYJ4</accession>
<keyword evidence="1" id="KW-0560">Oxidoreductase</keyword>
<dbReference type="InterPro" id="IPR036010">
    <property type="entry name" value="2Fe-2S_ferredoxin-like_sf"/>
</dbReference>
<protein>
    <submittedName>
        <fullName evidence="2">(2Fe-2S)-binding protein</fullName>
    </submittedName>
</protein>
<dbReference type="Pfam" id="PF13510">
    <property type="entry name" value="Fer2_4"/>
    <property type="match status" value="1"/>
</dbReference>
<dbReference type="EMBL" id="JACCEM010000003">
    <property type="protein sequence ID" value="NYT49149.1"/>
    <property type="molecule type" value="Genomic_DNA"/>
</dbReference>
<comment type="caution">
    <text evidence="2">The sequence shown here is derived from an EMBL/GenBank/DDBJ whole genome shotgun (WGS) entry which is preliminary data.</text>
</comment>
<evidence type="ECO:0000313" key="2">
    <source>
        <dbReference type="EMBL" id="NYT49149.1"/>
    </source>
</evidence>
<gene>
    <name evidence="2" type="ORF">H0A72_07465</name>
</gene>
<dbReference type="RefSeq" id="WP_180154432.1">
    <property type="nucleotide sequence ID" value="NZ_JACCEM010000003.1"/>
</dbReference>
<dbReference type="AlphaFoldDB" id="A0A853FYJ4"/>
<keyword evidence="3" id="KW-1185">Reference proteome</keyword>
<evidence type="ECO:0000256" key="1">
    <source>
        <dbReference type="ARBA" id="ARBA00023002"/>
    </source>
</evidence>
<dbReference type="GO" id="GO:0051536">
    <property type="term" value="F:iron-sulfur cluster binding"/>
    <property type="evidence" value="ECO:0007669"/>
    <property type="project" value="InterPro"/>
</dbReference>
<dbReference type="InterPro" id="IPR042204">
    <property type="entry name" value="2Fe-2S-bd_N"/>
</dbReference>
<proteinExistence type="predicted"/>
<reference evidence="2 3" key="1">
    <citation type="submission" date="2020-07" db="EMBL/GenBank/DDBJ databases">
        <title>Taxonomic revisions and descriptions of new bacterial species based on genomic comparisons in the high-G+C-content subgroup of the family Alcaligenaceae.</title>
        <authorList>
            <person name="Szabo A."/>
            <person name="Felfoldi T."/>
        </authorList>
    </citation>
    <scope>NUCLEOTIDE SEQUENCE [LARGE SCALE GENOMIC DNA]</scope>
    <source>
        <strain evidence="2 3">LMG 24012</strain>
    </source>
</reference>
<dbReference type="GO" id="GO:0016491">
    <property type="term" value="F:oxidoreductase activity"/>
    <property type="evidence" value="ECO:0007669"/>
    <property type="project" value="UniProtKB-KW"/>
</dbReference>
<dbReference type="SUPFAM" id="SSF54292">
    <property type="entry name" value="2Fe-2S ferredoxin-like"/>
    <property type="match status" value="1"/>
</dbReference>
<evidence type="ECO:0000313" key="3">
    <source>
        <dbReference type="Proteomes" id="UP000559809"/>
    </source>
</evidence>
<dbReference type="Gene3D" id="3.10.20.440">
    <property type="entry name" value="2Fe-2S iron-sulphur cluster binding domain, sarcosine oxidase, alpha subunit, N-terminal domain"/>
    <property type="match status" value="1"/>
</dbReference>
<dbReference type="Proteomes" id="UP000559809">
    <property type="component" value="Unassembled WGS sequence"/>
</dbReference>
<name>A0A853FYJ4_9BURK</name>
<sequence>MRITKGVARGEPVSFTFNGVSYTGYAGESVACALFASGMAHLRDSPRSHQPRGMFCLMGSCQECLVWVNGRKVPACQQPLVASLQVSSISNEAP</sequence>